<name>A0A2B7IXV8_CUTAC</name>
<dbReference type="AlphaFoldDB" id="A0A2B7IXV8"/>
<evidence type="ECO:0000313" key="3">
    <source>
        <dbReference type="EMBL" id="PGF33178.1"/>
    </source>
</evidence>
<evidence type="ECO:0000256" key="1">
    <source>
        <dbReference type="SAM" id="MobiDB-lite"/>
    </source>
</evidence>
<feature type="compositionally biased region" description="Polar residues" evidence="1">
    <location>
        <begin position="57"/>
        <end position="77"/>
    </location>
</feature>
<feature type="region of interest" description="Disordered" evidence="1">
    <location>
        <begin position="39"/>
        <end position="77"/>
    </location>
</feature>
<organism evidence="3 4">
    <name type="scientific">Cutibacterium acnes</name>
    <name type="common">Propionibacterium acnes</name>
    <dbReference type="NCBI Taxonomy" id="1747"/>
    <lineage>
        <taxon>Bacteria</taxon>
        <taxon>Bacillati</taxon>
        <taxon>Actinomycetota</taxon>
        <taxon>Actinomycetes</taxon>
        <taxon>Propionibacteriales</taxon>
        <taxon>Propionibacteriaceae</taxon>
        <taxon>Cutibacterium</taxon>
    </lineage>
</organism>
<dbReference type="Proteomes" id="UP000256621">
    <property type="component" value="Chromosome"/>
</dbReference>
<feature type="compositionally biased region" description="Polar residues" evidence="1">
    <location>
        <begin position="39"/>
        <end position="48"/>
    </location>
</feature>
<gene>
    <name evidence="3" type="ORF">B1B09_09655</name>
    <name evidence="2" type="ORF">DXN06_12440</name>
</gene>
<evidence type="ECO:0000313" key="5">
    <source>
        <dbReference type="Proteomes" id="UP000256621"/>
    </source>
</evidence>
<proteinExistence type="predicted"/>
<dbReference type="EMBL" id="MVCE01000004">
    <property type="protein sequence ID" value="PGF33178.1"/>
    <property type="molecule type" value="Genomic_DNA"/>
</dbReference>
<reference evidence="3 4" key="1">
    <citation type="submission" date="2017-02" db="EMBL/GenBank/DDBJ databases">
        <title>Prevalence of linear plasmids in Cutibacterium acnes isolates obtained from cancerous prostatic tissue.</title>
        <authorList>
            <person name="Davidsson S."/>
            <person name="Bruggemann H."/>
        </authorList>
    </citation>
    <scope>NUCLEOTIDE SEQUENCE [LARGE SCALE GENOMIC DNA]</scope>
    <source>
        <strain evidence="3 4">11-78</strain>
    </source>
</reference>
<sequence>MVNVSLSSDTGLVVRIVVVLLGNNPSDLLGYRQTVHSQPLTPAQTSNPILDRRPTPLVSTTTGDPPTCETFATNNLS</sequence>
<dbReference type="EMBL" id="CP031442">
    <property type="protein sequence ID" value="AXM07805.1"/>
    <property type="molecule type" value="Genomic_DNA"/>
</dbReference>
<protein>
    <submittedName>
        <fullName evidence="3">Uncharacterized protein</fullName>
    </submittedName>
</protein>
<reference evidence="2 5" key="2">
    <citation type="submission" date="2018-08" db="EMBL/GenBank/DDBJ databases">
        <title>Genome sequencing of Cutibacterium acnes KCOM 1315.</title>
        <authorList>
            <person name="Kook J.-K."/>
            <person name="Park S.-N."/>
            <person name="Lim Y.K."/>
        </authorList>
    </citation>
    <scope>NUCLEOTIDE SEQUENCE [LARGE SCALE GENOMIC DNA]</scope>
    <source>
        <strain evidence="2 5">KCOM 1315</strain>
    </source>
</reference>
<dbReference type="Proteomes" id="UP000226191">
    <property type="component" value="Unassembled WGS sequence"/>
</dbReference>
<evidence type="ECO:0000313" key="4">
    <source>
        <dbReference type="Proteomes" id="UP000226191"/>
    </source>
</evidence>
<evidence type="ECO:0000313" key="2">
    <source>
        <dbReference type="EMBL" id="AXM07805.1"/>
    </source>
</evidence>
<accession>A0A2B7IXV8</accession>